<feature type="domain" description="FAD/NAD(P)-binding" evidence="18">
    <location>
        <begin position="57"/>
        <end position="379"/>
    </location>
</feature>
<keyword evidence="6 16" id="KW-0285">Flavoprotein</keyword>
<evidence type="ECO:0000256" key="2">
    <source>
        <dbReference type="ARBA" id="ARBA00007532"/>
    </source>
</evidence>
<feature type="binding site" evidence="14">
    <location>
        <position position="103"/>
    </location>
    <ligand>
        <name>FAD</name>
        <dbReference type="ChEBI" id="CHEBI:57692"/>
    </ligand>
</feature>
<evidence type="ECO:0000256" key="16">
    <source>
        <dbReference type="RuleBase" id="RU003692"/>
    </source>
</evidence>
<dbReference type="Gene3D" id="3.50.50.60">
    <property type="entry name" value="FAD/NAD(P)-binding domain"/>
    <property type="match status" value="2"/>
</dbReference>
<keyword evidence="7 14" id="KW-0274">FAD</keyword>
<feature type="binding site" evidence="14">
    <location>
        <position position="166"/>
    </location>
    <ligand>
        <name>FAD</name>
        <dbReference type="ChEBI" id="CHEBI:57692"/>
    </ligand>
</feature>
<dbReference type="InterPro" id="IPR050151">
    <property type="entry name" value="Class-I_Pyr_Nuc-Dis_Oxidored"/>
</dbReference>
<evidence type="ECO:0000256" key="15">
    <source>
        <dbReference type="PIRSR" id="PIRSR000350-4"/>
    </source>
</evidence>
<evidence type="ECO:0000256" key="1">
    <source>
        <dbReference type="ARBA" id="ARBA00004496"/>
    </source>
</evidence>
<accession>A0AAP7CC20</accession>
<evidence type="ECO:0000313" key="20">
    <source>
        <dbReference type="Proteomes" id="UP000591626"/>
    </source>
</evidence>
<evidence type="ECO:0000256" key="5">
    <source>
        <dbReference type="ARBA" id="ARBA00022490"/>
    </source>
</evidence>
<dbReference type="InterPro" id="IPR012999">
    <property type="entry name" value="Pyr_OxRdtase_I_AS"/>
</dbReference>
<feature type="active site" description="Proton acceptor" evidence="13">
    <location>
        <position position="500"/>
    </location>
</feature>
<dbReference type="GO" id="GO:0006103">
    <property type="term" value="P:2-oxoglutarate metabolic process"/>
    <property type="evidence" value="ECO:0007669"/>
    <property type="project" value="TreeGrafter"/>
</dbReference>
<dbReference type="InterPro" id="IPR016156">
    <property type="entry name" value="FAD/NAD-linked_Rdtase_dimer_sf"/>
</dbReference>
<dbReference type="InterPro" id="IPR036188">
    <property type="entry name" value="FAD/NAD-bd_sf"/>
</dbReference>
<evidence type="ECO:0000256" key="12">
    <source>
        <dbReference type="ARBA" id="ARBA00049187"/>
    </source>
</evidence>
<evidence type="ECO:0000256" key="7">
    <source>
        <dbReference type="ARBA" id="ARBA00022827"/>
    </source>
</evidence>
<evidence type="ECO:0000256" key="3">
    <source>
        <dbReference type="ARBA" id="ARBA00012608"/>
    </source>
</evidence>
<dbReference type="PRINTS" id="PR00368">
    <property type="entry name" value="FADPNR"/>
</dbReference>
<dbReference type="Pfam" id="PF02852">
    <property type="entry name" value="Pyr_redox_dim"/>
    <property type="match status" value="1"/>
</dbReference>
<keyword evidence="14" id="KW-0547">Nucleotide-binding</keyword>
<evidence type="ECO:0000256" key="10">
    <source>
        <dbReference type="ARBA" id="ARBA00023157"/>
    </source>
</evidence>
<dbReference type="SUPFAM" id="SSF55424">
    <property type="entry name" value="FAD/NAD-linked reductases, dimerisation (C-terminal) domain"/>
    <property type="match status" value="1"/>
</dbReference>
<dbReference type="Pfam" id="PF07992">
    <property type="entry name" value="Pyr_redox_2"/>
    <property type="match status" value="1"/>
</dbReference>
<dbReference type="PROSITE" id="PS00076">
    <property type="entry name" value="PYRIDINE_REDOX_1"/>
    <property type="match status" value="1"/>
</dbReference>
<keyword evidence="5" id="KW-0963">Cytoplasm</keyword>
<evidence type="ECO:0000259" key="17">
    <source>
        <dbReference type="Pfam" id="PF02852"/>
    </source>
</evidence>
<dbReference type="PANTHER" id="PTHR22912">
    <property type="entry name" value="DISULFIDE OXIDOREDUCTASE"/>
    <property type="match status" value="1"/>
</dbReference>
<dbReference type="EMBL" id="JAAUVV010000006">
    <property type="protein sequence ID" value="NJJ03590.1"/>
    <property type="molecule type" value="Genomic_DNA"/>
</dbReference>
<evidence type="ECO:0000256" key="13">
    <source>
        <dbReference type="PIRSR" id="PIRSR000350-2"/>
    </source>
</evidence>
<comment type="cofactor">
    <cofactor evidence="14 16">
        <name>FAD</name>
        <dbReference type="ChEBI" id="CHEBI:57692"/>
    </cofactor>
    <text evidence="14 16">Binds 1 FAD per subunit.</text>
</comment>
<evidence type="ECO:0000256" key="14">
    <source>
        <dbReference type="PIRSR" id="PIRSR000350-3"/>
    </source>
</evidence>
<feature type="domain" description="Pyridine nucleotide-disulphide oxidoreductase dimerisation" evidence="17">
    <location>
        <begin position="400"/>
        <end position="510"/>
    </location>
</feature>
<dbReference type="PIRSF" id="PIRSF000350">
    <property type="entry name" value="Mercury_reductase_MerA"/>
    <property type="match status" value="1"/>
</dbReference>
<dbReference type="InterPro" id="IPR023753">
    <property type="entry name" value="FAD/NAD-binding_dom"/>
</dbReference>
<dbReference type="InterPro" id="IPR001100">
    <property type="entry name" value="Pyr_nuc-diS_OxRdtase"/>
</dbReference>
<comment type="subcellular location">
    <subcellularLocation>
        <location evidence="1">Cytoplasm</location>
    </subcellularLocation>
</comment>
<organism evidence="19 20">
    <name type="scientific">Corynebacterium coyleae</name>
    <dbReference type="NCBI Taxonomy" id="53374"/>
    <lineage>
        <taxon>Bacteria</taxon>
        <taxon>Bacillati</taxon>
        <taxon>Actinomycetota</taxon>
        <taxon>Actinomycetes</taxon>
        <taxon>Mycobacteriales</taxon>
        <taxon>Corynebacteriaceae</taxon>
        <taxon>Corynebacterium</taxon>
    </lineage>
</organism>
<evidence type="ECO:0000256" key="6">
    <source>
        <dbReference type="ARBA" id="ARBA00022630"/>
    </source>
</evidence>
<comment type="similarity">
    <text evidence="2 16">Belongs to the class-I pyridine nucleotide-disulfide oxidoreductase family.</text>
</comment>
<dbReference type="Gene3D" id="3.30.390.30">
    <property type="match status" value="1"/>
</dbReference>
<feature type="binding site" evidence="14">
    <location>
        <position position="323"/>
    </location>
    <ligand>
        <name>NAD(+)</name>
        <dbReference type="ChEBI" id="CHEBI:57540"/>
    </ligand>
</feature>
<dbReference type="PANTHER" id="PTHR22912:SF217">
    <property type="entry name" value="DIHYDROLIPOYL DEHYDROGENASE"/>
    <property type="match status" value="1"/>
</dbReference>
<evidence type="ECO:0000256" key="9">
    <source>
        <dbReference type="ARBA" id="ARBA00023027"/>
    </source>
</evidence>
<dbReference type="GO" id="GO:0004148">
    <property type="term" value="F:dihydrolipoyl dehydrogenase (NADH) activity"/>
    <property type="evidence" value="ECO:0007669"/>
    <property type="project" value="UniProtKB-EC"/>
</dbReference>
<feature type="binding site" evidence="14">
    <location>
        <position position="364"/>
    </location>
    <ligand>
        <name>FAD</name>
        <dbReference type="ChEBI" id="CHEBI:57692"/>
    </ligand>
</feature>
<keyword evidence="10" id="KW-1015">Disulfide bond</keyword>
<sequence>MDNGNGTCCNKGDSGYGDGRTREFHGTVLAFLKTWGDPPPHFARRGRTICIVSKEHFDVVVLGAGPGGYVAAIRAAQLGKKVAVIEKQYWGGVCLNVGCIPSKALIKNAEVASIFNHEAKTFGIKGDVEFDYTDAHKRSRQVSQKIVGGVHYLMKKNKIQEINGLGSFKDAKTIEITEGDDKGKTVTFDDCIIATGAVVRTLPGIELSENVVSYEEQILNPEAPEKMVIVGAGAIGMEFAYVLSNYGVDVTVIEYQDRVLPNEDKDVSKEIAKAYKKLGVKLLTGHATTEVRDNGDTVEVDVKKNGSDKTETLKADRVMISVGFAPRTEGYGLENTGVELTDRGAIAIDERMRTNVDHIYAIGDVTAKLQLAHVAEAQGIIAAETIAGAETLEIEDYMMTPRATFCNPQVASMGYTEEQAKEKWPDRDIKVATFPFTANGKAVGLAETAGFGKLVADAEFGEILGAHLVGANVSELLPEVVLAQRFDLTAGEIARSIHIHPTLSEVLKEVAHGVEGHMINL</sequence>
<name>A0AAP7CC20_9CORY</name>
<dbReference type="GO" id="GO:0005737">
    <property type="term" value="C:cytoplasm"/>
    <property type="evidence" value="ECO:0007669"/>
    <property type="project" value="UniProtKB-SubCell"/>
</dbReference>
<dbReference type="AlphaFoldDB" id="A0AAP7CC20"/>
<dbReference type="SUPFAM" id="SSF51905">
    <property type="entry name" value="FAD/NAD(P)-binding domain"/>
    <property type="match status" value="1"/>
</dbReference>
<evidence type="ECO:0000259" key="18">
    <source>
        <dbReference type="Pfam" id="PF07992"/>
    </source>
</evidence>
<evidence type="ECO:0000256" key="4">
    <source>
        <dbReference type="ARBA" id="ARBA00016961"/>
    </source>
</evidence>
<keyword evidence="8 16" id="KW-0560">Oxidoreductase</keyword>
<reference evidence="19 20" key="1">
    <citation type="submission" date="2020-03" db="EMBL/GenBank/DDBJ databases">
        <title>Draft genome sequences of bacterial isolates from the female urobiome.</title>
        <authorList>
            <person name="Miller-Ensminger T."/>
            <person name="Wolfe A.J."/>
            <person name="Putonti C."/>
        </authorList>
    </citation>
    <scope>NUCLEOTIDE SEQUENCE [LARGE SCALE GENOMIC DNA]</scope>
    <source>
        <strain evidence="19 20">UMB8490</strain>
    </source>
</reference>
<dbReference type="InterPro" id="IPR006258">
    <property type="entry name" value="Lipoamide_DH"/>
</dbReference>
<feature type="binding site" evidence="14">
    <location>
        <position position="254"/>
    </location>
    <ligand>
        <name>NAD(+)</name>
        <dbReference type="ChEBI" id="CHEBI:57540"/>
    </ligand>
</feature>
<dbReference type="Proteomes" id="UP000591626">
    <property type="component" value="Unassembled WGS sequence"/>
</dbReference>
<feature type="disulfide bond" description="Redox-active" evidence="15">
    <location>
        <begin position="94"/>
        <end position="99"/>
    </location>
</feature>
<feature type="binding site" evidence="14">
    <location>
        <begin position="231"/>
        <end position="238"/>
    </location>
    <ligand>
        <name>NAD(+)</name>
        <dbReference type="ChEBI" id="CHEBI:57540"/>
    </ligand>
</feature>
<dbReference type="NCBIfam" id="TIGR01350">
    <property type="entry name" value="lipoamide_DH"/>
    <property type="match status" value="1"/>
</dbReference>
<comment type="caution">
    <text evidence="19">The sequence shown here is derived from an EMBL/GenBank/DDBJ whole genome shotgun (WGS) entry which is preliminary data.</text>
</comment>
<keyword evidence="11 16" id="KW-0676">Redox-active center</keyword>
<dbReference type="PRINTS" id="PR00411">
    <property type="entry name" value="PNDRDTASEI"/>
</dbReference>
<dbReference type="EC" id="1.8.1.4" evidence="3 16"/>
<evidence type="ECO:0000313" key="19">
    <source>
        <dbReference type="EMBL" id="NJJ03590.1"/>
    </source>
</evidence>
<evidence type="ECO:0000256" key="11">
    <source>
        <dbReference type="ARBA" id="ARBA00023284"/>
    </source>
</evidence>
<dbReference type="InterPro" id="IPR004099">
    <property type="entry name" value="Pyr_nucl-diS_OxRdtase_dimer"/>
</dbReference>
<protein>
    <recommendedName>
        <fullName evidence="4 16">Dihydrolipoyl dehydrogenase</fullName>
        <ecNumber evidence="3 16">1.8.1.4</ecNumber>
    </recommendedName>
</protein>
<comment type="catalytic activity">
    <reaction evidence="12 16">
        <text>N(6)-[(R)-dihydrolipoyl]-L-lysyl-[protein] + NAD(+) = N(6)-[(R)-lipoyl]-L-lysyl-[protein] + NADH + H(+)</text>
        <dbReference type="Rhea" id="RHEA:15045"/>
        <dbReference type="Rhea" id="RHEA-COMP:10474"/>
        <dbReference type="Rhea" id="RHEA-COMP:10475"/>
        <dbReference type="ChEBI" id="CHEBI:15378"/>
        <dbReference type="ChEBI" id="CHEBI:57540"/>
        <dbReference type="ChEBI" id="CHEBI:57945"/>
        <dbReference type="ChEBI" id="CHEBI:83099"/>
        <dbReference type="ChEBI" id="CHEBI:83100"/>
        <dbReference type="EC" id="1.8.1.4"/>
    </reaction>
</comment>
<keyword evidence="9 14" id="KW-0520">NAD</keyword>
<comment type="miscellaneous">
    <text evidence="16">The active site is a redox-active disulfide bond.</text>
</comment>
<proteinExistence type="inferred from homology"/>
<gene>
    <name evidence="19" type="primary">lpdA</name>
    <name evidence="19" type="ORF">HC138_04325</name>
</gene>
<evidence type="ECO:0000256" key="8">
    <source>
        <dbReference type="ARBA" id="ARBA00023002"/>
    </source>
</evidence>
<dbReference type="GO" id="GO:0050660">
    <property type="term" value="F:flavin adenine dinucleotide binding"/>
    <property type="evidence" value="ECO:0007669"/>
    <property type="project" value="InterPro"/>
</dbReference>
<dbReference type="FunFam" id="3.30.390.30:FF:000001">
    <property type="entry name" value="Dihydrolipoyl dehydrogenase"/>
    <property type="match status" value="1"/>
</dbReference>